<gene>
    <name evidence="2" type="ORF">CCMP2556_LOCUS12532</name>
</gene>
<accession>A0ABP0JQM4</accession>
<sequence>MASTRHAAKIFISAEASDLCPREHELGTFGTPRLAAFVDGHLRGQSEGQPSFPRPRWQPFSVTVELTSELLLVVLESDPLQPRPGAPFCYGFLRLREELGPLAWQQKIHISRPLEEAPGRYGSLSIELSVDEPRPEPPAPGGKVLSLANAIAHPVDWCGVLRFSPELGLGRWSLEAAAGPPQAPGPDQDGLSPSSGFISWVAESKEALACPEMKELFVVERDVVFSAHASLGDKAGKCMKRLSRMRGAGGMCNMFVDAHPDPLAFEMAGVKHPPRMHLRFFPAEFLRPKPGMPCGLSIRITLAAVPPGLDLPLVFYVPAGCFSEYAQEQSHASFCISHIGDCAEICLSDPSRLIGRALWRVSANFSSERTRGLDLTRLLTVPDAFIDVLALRLRPVDEKVLTIPVDEHAIVLRVLPSTLRVDVPRPVFGLFLPPADTADDLRMMSPGGEVAGIFVHSLAVHSPHVRCCLISAGPDPGTLFYPLPHMGGKVFIPAQPDHHGKVIAHAFLPDFGYHAVAEATVSDFALQLRWLFNEGSGHKTTVLAAALITFARWPLADGISAIGLRVMRNSVPAEASSLLTPLSIGMDEGDAFTWYGRDGDDHEAILSVGSAGAGMEVQCGECITSSFLLPDLLLAQSALGFSYELDGAPDLEKGQEQEHADGDQKSYSEELSKAKKMVFDETQGILVPAADSDDSQGTSDEKDARRARHLSSPPRRLRREAVTTSAALCLPVLVEERQDDKSAMAFCFLPVRVQHVSERPQLQFGADAALRRLTKGSPNATGVILLQKFSSFARLEAHSDGSCQGCWEPVPALSLTVTGFSGVAARASARTAAHSSRGCAATWSPPVSGDKESPPHIIKMRFATQEDACLEVQIEFRFSCPACSEAATFTACGQVHMTALWQPIDVHLNIRKNQGLISAGHLGTAFARLMLCPSQLCGPQPGLLTLELKPVFPGGPGVSELLDLETNAVRSGWHGSAVTEIPAGLRLAVDKEGGPALVLDGRPEDFSAAGRRRCQLCVEIGPEDALRSVTLELQALTGSRRLLRSLLLAALGPLGDTAVVAYHIHFGPRCSLALLCSFEARRHVLQVRQVKARPTMPLSLEVTQEDTAKEEQNRRLSDALLQLQADKPSWRPPKKPRPASASPAHKRSPKMSHPFLERGPHHWLTEKLPVHKKTGHIWTQEMGRQQPVSATPRRARSKKDAPGPYPRQVRYPIGWDEKAEAKDGPKYRSDFLCRQKAKIFHLREDIARCRAAKERVDQRLNQMRRALRSAQKASHTCNELEPKHSHSRSEKQSGEDSLQKPARVRSQLQPGSDLGSQQVCANCEKPIPPEGRFCSGCFPQVVEEALQLREIVGKQLVEAAALRHQLESQKREETQLEARKCDLEAQLYAVEAGAQDSQTEPTHHILKALAQLRTLRRDEEVRSRLAAEQLEALSQREAASIGALEEATVRLQQANERHGSLQERLLHGDKKVKALLAEISQLATGKGDRSVNFDDSHRQPTLAPSGEARISCSDARPPALK</sequence>
<feature type="region of interest" description="Disordered" evidence="1">
    <location>
        <begin position="1178"/>
        <end position="1210"/>
    </location>
</feature>
<feature type="compositionally biased region" description="Basic and acidic residues" evidence="1">
    <location>
        <begin position="1486"/>
        <end position="1498"/>
    </location>
</feature>
<feature type="region of interest" description="Disordered" evidence="1">
    <location>
        <begin position="1124"/>
        <end position="1157"/>
    </location>
</feature>
<feature type="region of interest" description="Disordered" evidence="1">
    <location>
        <begin position="686"/>
        <end position="718"/>
    </location>
</feature>
<evidence type="ECO:0000313" key="3">
    <source>
        <dbReference type="Proteomes" id="UP001642484"/>
    </source>
</evidence>
<feature type="compositionally biased region" description="Basic and acidic residues" evidence="1">
    <location>
        <begin position="1278"/>
        <end position="1298"/>
    </location>
</feature>
<reference evidence="2 3" key="1">
    <citation type="submission" date="2024-02" db="EMBL/GenBank/DDBJ databases">
        <authorList>
            <person name="Chen Y."/>
            <person name="Shah S."/>
            <person name="Dougan E. K."/>
            <person name="Thang M."/>
            <person name="Chan C."/>
        </authorList>
    </citation>
    <scope>NUCLEOTIDE SEQUENCE [LARGE SCALE GENOMIC DNA]</scope>
</reference>
<dbReference type="Proteomes" id="UP001642484">
    <property type="component" value="Unassembled WGS sequence"/>
</dbReference>
<keyword evidence="3" id="KW-1185">Reference proteome</keyword>
<name>A0ABP0JQM4_9DINO</name>
<proteinExistence type="predicted"/>
<feature type="region of interest" description="Disordered" evidence="1">
    <location>
        <begin position="1265"/>
        <end position="1317"/>
    </location>
</feature>
<protein>
    <submittedName>
        <fullName evidence="2">Uncharacterized protein</fullName>
    </submittedName>
</protein>
<feature type="region of interest" description="Disordered" evidence="1">
    <location>
        <begin position="1485"/>
        <end position="1521"/>
    </location>
</feature>
<evidence type="ECO:0000313" key="2">
    <source>
        <dbReference type="EMBL" id="CAK9016536.1"/>
    </source>
</evidence>
<dbReference type="EMBL" id="CAXAMN010006113">
    <property type="protein sequence ID" value="CAK9016536.1"/>
    <property type="molecule type" value="Genomic_DNA"/>
</dbReference>
<feature type="compositionally biased region" description="Polar residues" evidence="1">
    <location>
        <begin position="1306"/>
        <end position="1317"/>
    </location>
</feature>
<comment type="caution">
    <text evidence="2">The sequence shown here is derived from an EMBL/GenBank/DDBJ whole genome shotgun (WGS) entry which is preliminary data.</text>
</comment>
<organism evidence="2 3">
    <name type="scientific">Durusdinium trenchii</name>
    <dbReference type="NCBI Taxonomy" id="1381693"/>
    <lineage>
        <taxon>Eukaryota</taxon>
        <taxon>Sar</taxon>
        <taxon>Alveolata</taxon>
        <taxon>Dinophyceae</taxon>
        <taxon>Suessiales</taxon>
        <taxon>Symbiodiniaceae</taxon>
        <taxon>Durusdinium</taxon>
    </lineage>
</organism>
<evidence type="ECO:0000256" key="1">
    <source>
        <dbReference type="SAM" id="MobiDB-lite"/>
    </source>
</evidence>